<protein>
    <submittedName>
        <fullName evidence="2">Uncharacterized protein</fullName>
    </submittedName>
</protein>
<reference evidence="2 3" key="1">
    <citation type="journal article" date="2013" name="PLoS ONE">
        <title>Genomic and secretomic analyses reveal unique features of the lignocellulolytic enzyme system of Penicillium decumbens.</title>
        <authorList>
            <person name="Liu G."/>
            <person name="Zhang L."/>
            <person name="Wei X."/>
            <person name="Zou G."/>
            <person name="Qin Y."/>
            <person name="Ma L."/>
            <person name="Li J."/>
            <person name="Zheng H."/>
            <person name="Wang S."/>
            <person name="Wang C."/>
            <person name="Xun L."/>
            <person name="Zhao G.-P."/>
            <person name="Zhou Z."/>
            <person name="Qu Y."/>
        </authorList>
    </citation>
    <scope>NUCLEOTIDE SEQUENCE [LARGE SCALE GENOMIC DNA]</scope>
    <source>
        <strain evidence="3">114-2 / CGMCC 5302</strain>
    </source>
</reference>
<dbReference type="EMBL" id="KB644410">
    <property type="protein sequence ID" value="EPS28143.1"/>
    <property type="molecule type" value="Genomic_DNA"/>
</dbReference>
<feature type="region of interest" description="Disordered" evidence="1">
    <location>
        <begin position="65"/>
        <end position="94"/>
    </location>
</feature>
<accession>S8AQB2</accession>
<keyword evidence="3" id="KW-1185">Reference proteome</keyword>
<organism evidence="2 3">
    <name type="scientific">Penicillium oxalicum (strain 114-2 / CGMCC 5302)</name>
    <name type="common">Penicillium decumbens</name>
    <dbReference type="NCBI Taxonomy" id="933388"/>
    <lineage>
        <taxon>Eukaryota</taxon>
        <taxon>Fungi</taxon>
        <taxon>Dikarya</taxon>
        <taxon>Ascomycota</taxon>
        <taxon>Pezizomycotina</taxon>
        <taxon>Eurotiomycetes</taxon>
        <taxon>Eurotiomycetidae</taxon>
        <taxon>Eurotiales</taxon>
        <taxon>Aspergillaceae</taxon>
        <taxon>Penicillium</taxon>
    </lineage>
</organism>
<gene>
    <name evidence="2" type="ORF">PDE_03089</name>
</gene>
<dbReference type="HOGENOM" id="CLU_1787481_0_0_1"/>
<proteinExistence type="predicted"/>
<feature type="region of interest" description="Disordered" evidence="1">
    <location>
        <begin position="1"/>
        <end position="21"/>
    </location>
</feature>
<dbReference type="AlphaFoldDB" id="S8AQB2"/>
<evidence type="ECO:0000313" key="2">
    <source>
        <dbReference type="EMBL" id="EPS28143.1"/>
    </source>
</evidence>
<evidence type="ECO:0000313" key="3">
    <source>
        <dbReference type="Proteomes" id="UP000019376"/>
    </source>
</evidence>
<evidence type="ECO:0000256" key="1">
    <source>
        <dbReference type="SAM" id="MobiDB-lite"/>
    </source>
</evidence>
<name>S8AQB2_PENO1</name>
<dbReference type="Proteomes" id="UP000019376">
    <property type="component" value="Unassembled WGS sequence"/>
</dbReference>
<sequence length="145" mass="16442">MDQPHSKAYNRDSTVGFGDRDGLDPKTYTRLGYYMLSVIVRESWARTDAIIFSSPCKARGKLVLHGKKPRHTVRTGPPREPCRSASRCPPDWVDSQRPDQTLRDVWRYGCARQLPPEIIISKTCWVGMRLVILGGQSGMDDRSHA</sequence>